<evidence type="ECO:0000313" key="5">
    <source>
        <dbReference type="EMBL" id="GGZ97620.1"/>
    </source>
</evidence>
<gene>
    <name evidence="5" type="ORF">GCM10010371_66800</name>
</gene>
<name>A0A918RIK4_9ACTN</name>
<keyword evidence="2" id="KW-0804">Transcription</keyword>
<dbReference type="EMBL" id="BMVX01000045">
    <property type="protein sequence ID" value="GGZ97620.1"/>
    <property type="molecule type" value="Genomic_DNA"/>
</dbReference>
<feature type="compositionally biased region" description="Gly residues" evidence="3">
    <location>
        <begin position="142"/>
        <end position="162"/>
    </location>
</feature>
<organism evidence="5 6">
    <name type="scientific">Streptomyces subrutilus</name>
    <dbReference type="NCBI Taxonomy" id="36818"/>
    <lineage>
        <taxon>Bacteria</taxon>
        <taxon>Bacillati</taxon>
        <taxon>Actinomycetota</taxon>
        <taxon>Actinomycetes</taxon>
        <taxon>Kitasatosporales</taxon>
        <taxon>Streptomycetaceae</taxon>
        <taxon>Streptomyces</taxon>
    </lineage>
</organism>
<dbReference type="Proteomes" id="UP000634660">
    <property type="component" value="Unassembled WGS sequence"/>
</dbReference>
<dbReference type="AlphaFoldDB" id="A0A918RIK4"/>
<reference evidence="5" key="2">
    <citation type="submission" date="2020-09" db="EMBL/GenBank/DDBJ databases">
        <authorList>
            <person name="Sun Q."/>
            <person name="Ohkuma M."/>
        </authorList>
    </citation>
    <scope>NUCLEOTIDE SEQUENCE</scope>
    <source>
        <strain evidence="5">JCM 4834</strain>
    </source>
</reference>
<dbReference type="Gene3D" id="1.10.357.10">
    <property type="entry name" value="Tetracycline Repressor, domain 2"/>
    <property type="match status" value="1"/>
</dbReference>
<dbReference type="InterPro" id="IPR036271">
    <property type="entry name" value="Tet_transcr_reg_TetR-rel_C_sf"/>
</dbReference>
<evidence type="ECO:0000256" key="1">
    <source>
        <dbReference type="ARBA" id="ARBA00023015"/>
    </source>
</evidence>
<feature type="region of interest" description="Disordered" evidence="3">
    <location>
        <begin position="141"/>
        <end position="162"/>
    </location>
</feature>
<dbReference type="GO" id="GO:0045892">
    <property type="term" value="P:negative regulation of DNA-templated transcription"/>
    <property type="evidence" value="ECO:0007669"/>
    <property type="project" value="InterPro"/>
</dbReference>
<dbReference type="InterPro" id="IPR004111">
    <property type="entry name" value="Repressor_TetR_C"/>
</dbReference>
<keyword evidence="1" id="KW-0805">Transcription regulation</keyword>
<dbReference type="SUPFAM" id="SSF48498">
    <property type="entry name" value="Tetracyclin repressor-like, C-terminal domain"/>
    <property type="match status" value="1"/>
</dbReference>
<dbReference type="Pfam" id="PF02909">
    <property type="entry name" value="TetR_C_1"/>
    <property type="match status" value="1"/>
</dbReference>
<evidence type="ECO:0000256" key="2">
    <source>
        <dbReference type="ARBA" id="ARBA00023163"/>
    </source>
</evidence>
<proteinExistence type="predicted"/>
<protein>
    <recommendedName>
        <fullName evidence="4">Tetracycline repressor TetR C-terminal domain-containing protein</fullName>
    </recommendedName>
</protein>
<reference evidence="5" key="1">
    <citation type="journal article" date="2014" name="Int. J. Syst. Evol. Microbiol.">
        <title>Complete genome sequence of Corynebacterium casei LMG S-19264T (=DSM 44701T), isolated from a smear-ripened cheese.</title>
        <authorList>
            <consortium name="US DOE Joint Genome Institute (JGI-PGF)"/>
            <person name="Walter F."/>
            <person name="Albersmeier A."/>
            <person name="Kalinowski J."/>
            <person name="Ruckert C."/>
        </authorList>
    </citation>
    <scope>NUCLEOTIDE SEQUENCE</scope>
    <source>
        <strain evidence="5">JCM 4834</strain>
    </source>
</reference>
<comment type="caution">
    <text evidence="5">The sequence shown here is derived from an EMBL/GenBank/DDBJ whole genome shotgun (WGS) entry which is preliminary data.</text>
</comment>
<accession>A0A918RIK4</accession>
<sequence length="162" mass="16885">MCERITDDALRLAPWDRALEEWARSYRAAFAAHPRAIPLLMTTPVRAPRVLAQYERAVELLLAAGFAVERVMPLLTGLENLVLGSALDLAAPEAMWEPTARTPLPARALGAVGEGRADAAFELALAAQLAYARTLLAADADAGGGPGTEAGPGTGGGSRRGG</sequence>
<evidence type="ECO:0000256" key="3">
    <source>
        <dbReference type="SAM" id="MobiDB-lite"/>
    </source>
</evidence>
<evidence type="ECO:0000313" key="6">
    <source>
        <dbReference type="Proteomes" id="UP000634660"/>
    </source>
</evidence>
<evidence type="ECO:0000259" key="4">
    <source>
        <dbReference type="Pfam" id="PF02909"/>
    </source>
</evidence>
<feature type="domain" description="Tetracycline repressor TetR C-terminal" evidence="4">
    <location>
        <begin position="15"/>
        <end position="91"/>
    </location>
</feature>